<dbReference type="RefSeq" id="WP_263337464.1">
    <property type="nucleotide sequence ID" value="NZ_JAGSYH010000004.1"/>
</dbReference>
<organism evidence="2 3">
    <name type="scientific">Acidicapsa dinghuensis</name>
    <dbReference type="NCBI Taxonomy" id="2218256"/>
    <lineage>
        <taxon>Bacteria</taxon>
        <taxon>Pseudomonadati</taxon>
        <taxon>Acidobacteriota</taxon>
        <taxon>Terriglobia</taxon>
        <taxon>Terriglobales</taxon>
        <taxon>Acidobacteriaceae</taxon>
        <taxon>Acidicapsa</taxon>
    </lineage>
</organism>
<accession>A0ABW1ECU1</accession>
<feature type="transmembrane region" description="Helical" evidence="1">
    <location>
        <begin position="126"/>
        <end position="145"/>
    </location>
</feature>
<proteinExistence type="predicted"/>
<evidence type="ECO:0008006" key="4">
    <source>
        <dbReference type="Google" id="ProtNLM"/>
    </source>
</evidence>
<feature type="transmembrane region" description="Helical" evidence="1">
    <location>
        <begin position="51"/>
        <end position="70"/>
    </location>
</feature>
<comment type="caution">
    <text evidence="2">The sequence shown here is derived from an EMBL/GenBank/DDBJ whole genome shotgun (WGS) entry which is preliminary data.</text>
</comment>
<feature type="transmembrane region" description="Helical" evidence="1">
    <location>
        <begin position="6"/>
        <end position="30"/>
    </location>
</feature>
<evidence type="ECO:0000313" key="3">
    <source>
        <dbReference type="Proteomes" id="UP001596091"/>
    </source>
</evidence>
<dbReference type="Proteomes" id="UP001596091">
    <property type="component" value="Unassembled WGS sequence"/>
</dbReference>
<name>A0ABW1ECU1_9BACT</name>
<reference evidence="3" key="1">
    <citation type="journal article" date="2019" name="Int. J. Syst. Evol. Microbiol.">
        <title>The Global Catalogue of Microorganisms (GCM) 10K type strain sequencing project: providing services to taxonomists for standard genome sequencing and annotation.</title>
        <authorList>
            <consortium name="The Broad Institute Genomics Platform"/>
            <consortium name="The Broad Institute Genome Sequencing Center for Infectious Disease"/>
            <person name="Wu L."/>
            <person name="Ma J."/>
        </authorList>
    </citation>
    <scope>NUCLEOTIDE SEQUENCE [LARGE SCALE GENOMIC DNA]</scope>
    <source>
        <strain evidence="3">JCM 4087</strain>
    </source>
</reference>
<sequence length="185" mass="20340">MNLYTAVLFVHAIAVLVLTAALTLEAWILLQLRRATYPADVRPWIGTMQPVAIGAISSLVIIYVTGAYLTESLHSWAFAWPRVAVLEIALFALCGAITGQRMRAIRRNAEREQMNPSEWKAMRRSAFLKISLSMRIWIVIGTILLTAAKPGLPESLVIAASTLILGLLFSFVSFGGWSAVSRAQI</sequence>
<dbReference type="EMBL" id="JBHSPH010000002">
    <property type="protein sequence ID" value="MFC5861809.1"/>
    <property type="molecule type" value="Genomic_DNA"/>
</dbReference>
<keyword evidence="3" id="KW-1185">Reference proteome</keyword>
<gene>
    <name evidence="2" type="ORF">ACFPT7_05860</name>
</gene>
<protein>
    <recommendedName>
        <fullName evidence="4">DUF2269 family protein</fullName>
    </recommendedName>
</protein>
<feature type="transmembrane region" description="Helical" evidence="1">
    <location>
        <begin position="76"/>
        <end position="97"/>
    </location>
</feature>
<keyword evidence="1" id="KW-0472">Membrane</keyword>
<keyword evidence="1" id="KW-1133">Transmembrane helix</keyword>
<evidence type="ECO:0000313" key="2">
    <source>
        <dbReference type="EMBL" id="MFC5861809.1"/>
    </source>
</evidence>
<evidence type="ECO:0000256" key="1">
    <source>
        <dbReference type="SAM" id="Phobius"/>
    </source>
</evidence>
<feature type="transmembrane region" description="Helical" evidence="1">
    <location>
        <begin position="157"/>
        <end position="180"/>
    </location>
</feature>
<keyword evidence="1" id="KW-0812">Transmembrane</keyword>